<sequence length="115" mass="12659">MSFLSLMFFLAMVVCGAIFVGFNILSVKSVEGGGSSDPFECGFDPLGGARVALSLRFFVLVVLFLVFDVEIVLILPLIIFEGFSGWYYFSLSLIFIILILGLGYEWSEGSLSWCS</sequence>
<dbReference type="GO" id="GO:0031966">
    <property type="term" value="C:mitochondrial membrane"/>
    <property type="evidence" value="ECO:0007669"/>
    <property type="project" value="UniProtKB-SubCell"/>
</dbReference>
<evidence type="ECO:0000256" key="6">
    <source>
        <dbReference type="ARBA" id="ARBA00022989"/>
    </source>
</evidence>
<keyword evidence="9" id="KW-0520">NAD</keyword>
<feature type="transmembrane region" description="Helical" evidence="9">
    <location>
        <begin position="86"/>
        <end position="106"/>
    </location>
</feature>
<evidence type="ECO:0000256" key="1">
    <source>
        <dbReference type="ARBA" id="ARBA00004370"/>
    </source>
</evidence>
<name>A0A7T1SSQ5_SABSP</name>
<dbReference type="GO" id="GO:0030964">
    <property type="term" value="C:NADH dehydrogenase complex"/>
    <property type="evidence" value="ECO:0007669"/>
    <property type="project" value="TreeGrafter"/>
</dbReference>
<evidence type="ECO:0000256" key="2">
    <source>
        <dbReference type="ARBA" id="ARBA00008472"/>
    </source>
</evidence>
<evidence type="ECO:0000256" key="3">
    <source>
        <dbReference type="ARBA" id="ARBA00021007"/>
    </source>
</evidence>
<comment type="subcellular location">
    <subcellularLocation>
        <location evidence="1">Membrane</location>
    </subcellularLocation>
    <subcellularLocation>
        <location evidence="9">Mitochondrion membrane</location>
        <topology evidence="9">Multi-pass membrane protein</topology>
    </subcellularLocation>
</comment>
<feature type="transmembrane region" description="Helical" evidence="9">
    <location>
        <begin position="57"/>
        <end position="80"/>
    </location>
</feature>
<gene>
    <name evidence="10" type="primary">nad3</name>
</gene>
<keyword evidence="9" id="KW-1278">Translocase</keyword>
<comment type="similarity">
    <text evidence="2 9">Belongs to the complex I subunit 3 family.</text>
</comment>
<keyword evidence="7 9" id="KW-0472">Membrane</keyword>
<dbReference type="InterPro" id="IPR038430">
    <property type="entry name" value="NDAH_ubi_oxred_su3_sf"/>
</dbReference>
<dbReference type="EMBL" id="MW002660">
    <property type="protein sequence ID" value="QPO99967.1"/>
    <property type="molecule type" value="Genomic_DNA"/>
</dbReference>
<keyword evidence="9" id="KW-0830">Ubiquinone</keyword>
<dbReference type="AlphaFoldDB" id="A0A7T1SSQ5"/>
<feature type="transmembrane region" description="Helical" evidence="9">
    <location>
        <begin position="6"/>
        <end position="25"/>
    </location>
</feature>
<dbReference type="EC" id="7.1.1.2" evidence="9"/>
<keyword evidence="4 9" id="KW-0813">Transport</keyword>
<comment type="function">
    <text evidence="9">Core subunit of the mitochondrial membrane respiratory chain NADH dehydrogenase (Complex I) which catalyzes electron transfer from NADH through the respiratory chain, using ubiquinone as an electron acceptor. Essential for the catalytic activity of complex I.</text>
</comment>
<keyword evidence="9" id="KW-0249">Electron transport</keyword>
<dbReference type="InterPro" id="IPR000440">
    <property type="entry name" value="NADH_UbQ/plastoQ_OxRdtase_su3"/>
</dbReference>
<comment type="catalytic activity">
    <reaction evidence="8 9">
        <text>a ubiquinone + NADH + 5 H(+)(in) = a ubiquinol + NAD(+) + 4 H(+)(out)</text>
        <dbReference type="Rhea" id="RHEA:29091"/>
        <dbReference type="Rhea" id="RHEA-COMP:9565"/>
        <dbReference type="Rhea" id="RHEA-COMP:9566"/>
        <dbReference type="ChEBI" id="CHEBI:15378"/>
        <dbReference type="ChEBI" id="CHEBI:16389"/>
        <dbReference type="ChEBI" id="CHEBI:17976"/>
        <dbReference type="ChEBI" id="CHEBI:57540"/>
        <dbReference type="ChEBI" id="CHEBI:57945"/>
        <dbReference type="EC" id="7.1.1.2"/>
    </reaction>
</comment>
<keyword evidence="9" id="KW-0679">Respiratory chain</keyword>
<geneLocation type="mitochondrion" evidence="10"/>
<protein>
    <recommendedName>
        <fullName evidence="3 9">NADH-ubiquinone oxidoreductase chain 3</fullName>
        <ecNumber evidence="9">7.1.1.2</ecNumber>
    </recommendedName>
</protein>
<proteinExistence type="inferred from homology"/>
<organism evidence="10">
    <name type="scientific">Sabella spallanzanii</name>
    <name type="common">European fan worm</name>
    <name type="synonym">Spirographis spallanzanii</name>
    <dbReference type="NCBI Taxonomy" id="85702"/>
    <lineage>
        <taxon>Eukaryota</taxon>
        <taxon>Metazoa</taxon>
        <taxon>Spiralia</taxon>
        <taxon>Lophotrochozoa</taxon>
        <taxon>Annelida</taxon>
        <taxon>Polychaeta</taxon>
        <taxon>Sedentaria</taxon>
        <taxon>Canalipalpata</taxon>
        <taxon>Sabellida</taxon>
        <taxon>Sabellidae</taxon>
        <taxon>Sabella</taxon>
    </lineage>
</organism>
<dbReference type="Pfam" id="PF00507">
    <property type="entry name" value="Oxidored_q4"/>
    <property type="match status" value="1"/>
</dbReference>
<accession>A0A7T1SSQ5</accession>
<evidence type="ECO:0000256" key="5">
    <source>
        <dbReference type="ARBA" id="ARBA00022692"/>
    </source>
</evidence>
<dbReference type="PANTHER" id="PTHR11058:SF9">
    <property type="entry name" value="NADH-UBIQUINONE OXIDOREDUCTASE CHAIN 3"/>
    <property type="match status" value="1"/>
</dbReference>
<evidence type="ECO:0000256" key="7">
    <source>
        <dbReference type="ARBA" id="ARBA00023136"/>
    </source>
</evidence>
<evidence type="ECO:0000256" key="8">
    <source>
        <dbReference type="ARBA" id="ARBA00049551"/>
    </source>
</evidence>
<keyword evidence="6 9" id="KW-1133">Transmembrane helix</keyword>
<reference evidence="10" key="1">
    <citation type="submission" date="2020-09" db="EMBL/GenBank/DDBJ databases">
        <authorList>
            <person name="Sun Y."/>
            <person name="Daffe G."/>
            <person name="Kupriyanova E.K."/>
        </authorList>
    </citation>
    <scope>NUCLEOTIDE SEQUENCE</scope>
</reference>
<keyword evidence="9 10" id="KW-0496">Mitochondrion</keyword>
<dbReference type="GO" id="GO:0008137">
    <property type="term" value="F:NADH dehydrogenase (ubiquinone) activity"/>
    <property type="evidence" value="ECO:0007669"/>
    <property type="project" value="UniProtKB-UniRule"/>
</dbReference>
<dbReference type="PANTHER" id="PTHR11058">
    <property type="entry name" value="NADH-UBIQUINONE OXIDOREDUCTASE CHAIN 3"/>
    <property type="match status" value="1"/>
</dbReference>
<evidence type="ECO:0000256" key="4">
    <source>
        <dbReference type="ARBA" id="ARBA00022448"/>
    </source>
</evidence>
<dbReference type="Gene3D" id="1.20.58.1610">
    <property type="entry name" value="NADH:ubiquinone/plastoquinone oxidoreductase, chain 3"/>
    <property type="match status" value="1"/>
</dbReference>
<evidence type="ECO:0000256" key="9">
    <source>
        <dbReference type="RuleBase" id="RU003640"/>
    </source>
</evidence>
<keyword evidence="5 9" id="KW-0812">Transmembrane</keyword>
<evidence type="ECO:0000313" key="10">
    <source>
        <dbReference type="EMBL" id="QPO99967.1"/>
    </source>
</evidence>